<evidence type="ECO:0000256" key="1">
    <source>
        <dbReference type="SAM" id="MobiDB-lite"/>
    </source>
</evidence>
<keyword evidence="3" id="KW-1185">Reference proteome</keyword>
<feature type="region of interest" description="Disordered" evidence="1">
    <location>
        <begin position="62"/>
        <end position="82"/>
    </location>
</feature>
<dbReference type="Gramene" id="TKW21723">
    <property type="protein sequence ID" value="TKW21723"/>
    <property type="gene ID" value="SEVIR_4G139400v2"/>
</dbReference>
<dbReference type="AlphaFoldDB" id="A0A4U6V308"/>
<evidence type="ECO:0000313" key="2">
    <source>
        <dbReference type="EMBL" id="TKW21723.1"/>
    </source>
</evidence>
<accession>A0A4U6V308</accession>
<feature type="region of interest" description="Disordered" evidence="1">
    <location>
        <begin position="1"/>
        <end position="31"/>
    </location>
</feature>
<evidence type="ECO:0000313" key="3">
    <source>
        <dbReference type="Proteomes" id="UP000298652"/>
    </source>
</evidence>
<organism evidence="2 3">
    <name type="scientific">Setaria viridis</name>
    <name type="common">Green bristlegrass</name>
    <name type="synonym">Setaria italica subsp. viridis</name>
    <dbReference type="NCBI Taxonomy" id="4556"/>
    <lineage>
        <taxon>Eukaryota</taxon>
        <taxon>Viridiplantae</taxon>
        <taxon>Streptophyta</taxon>
        <taxon>Embryophyta</taxon>
        <taxon>Tracheophyta</taxon>
        <taxon>Spermatophyta</taxon>
        <taxon>Magnoliopsida</taxon>
        <taxon>Liliopsida</taxon>
        <taxon>Poales</taxon>
        <taxon>Poaceae</taxon>
        <taxon>PACMAD clade</taxon>
        <taxon>Panicoideae</taxon>
        <taxon>Panicodae</taxon>
        <taxon>Paniceae</taxon>
        <taxon>Cenchrinae</taxon>
        <taxon>Setaria</taxon>
    </lineage>
</organism>
<dbReference type="EMBL" id="CM016555">
    <property type="protein sequence ID" value="TKW21723.1"/>
    <property type="molecule type" value="Genomic_DNA"/>
</dbReference>
<dbReference type="Proteomes" id="UP000298652">
    <property type="component" value="Chromosome 4"/>
</dbReference>
<gene>
    <name evidence="2" type="ORF">SEVIR_4G139400v2</name>
</gene>
<dbReference type="OMA" id="HAVKSCG"/>
<proteinExistence type="predicted"/>
<reference evidence="2" key="1">
    <citation type="submission" date="2019-03" db="EMBL/GenBank/DDBJ databases">
        <title>WGS assembly of Setaria viridis.</title>
        <authorList>
            <person name="Huang P."/>
            <person name="Jenkins J."/>
            <person name="Grimwood J."/>
            <person name="Barry K."/>
            <person name="Healey A."/>
            <person name="Mamidi S."/>
            <person name="Sreedasyam A."/>
            <person name="Shu S."/>
            <person name="Feldman M."/>
            <person name="Wu J."/>
            <person name="Yu Y."/>
            <person name="Chen C."/>
            <person name="Johnson J."/>
            <person name="Rokhsar D."/>
            <person name="Baxter I."/>
            <person name="Schmutz J."/>
            <person name="Brutnell T."/>
            <person name="Kellogg E."/>
        </authorList>
    </citation>
    <scope>NUCLEOTIDE SEQUENCE [LARGE SCALE GENOMIC DNA]</scope>
</reference>
<protein>
    <submittedName>
        <fullName evidence="2">Uncharacterized protein</fullName>
    </submittedName>
</protein>
<name>A0A4U6V308_SETVI</name>
<sequence length="122" mass="12529">MAAGAAADKENAAPSTSAAAVPRRHGYGVRSCGVKKRPCRARWAPRVPLRDITNLIAATSAPAGHEAQLGRDVSPATAAELPKPHAVEPAAAVLRVAAAQDGLSGGAAAKKAARYSLRKEFR</sequence>
<feature type="compositionally biased region" description="Basic residues" evidence="1">
    <location>
        <begin position="22"/>
        <end position="31"/>
    </location>
</feature>